<organism evidence="2 3">
    <name type="scientific">Clostridium thermopalmarium DSM 5974</name>
    <dbReference type="NCBI Taxonomy" id="1121340"/>
    <lineage>
        <taxon>Bacteria</taxon>
        <taxon>Bacillati</taxon>
        <taxon>Bacillota</taxon>
        <taxon>Clostridia</taxon>
        <taxon>Eubacteriales</taxon>
        <taxon>Clostridiaceae</taxon>
        <taxon>Clostridium</taxon>
    </lineage>
</organism>
<dbReference type="Pfam" id="PF01814">
    <property type="entry name" value="Hemerythrin"/>
    <property type="match status" value="1"/>
</dbReference>
<feature type="domain" description="Hemerythrin-like" evidence="1">
    <location>
        <begin position="4"/>
        <end position="135"/>
    </location>
</feature>
<dbReference type="InterPro" id="IPR012312">
    <property type="entry name" value="Hemerythrin-like"/>
</dbReference>
<dbReference type="Gene3D" id="1.20.120.520">
    <property type="entry name" value="nmb1532 protein domain like"/>
    <property type="match status" value="1"/>
</dbReference>
<protein>
    <recommendedName>
        <fullName evidence="1">Hemerythrin-like domain-containing protein</fullName>
    </recommendedName>
</protein>
<dbReference type="Proteomes" id="UP000239614">
    <property type="component" value="Unassembled WGS sequence"/>
</dbReference>
<gene>
    <name evidence="2" type="ORF">CPAL_02170</name>
</gene>
<sequence>MGNISNLKRQHIEIRELVNFISNLINKNNIENDASEIAKNINILSGKVKIHLDSEDKFLYPGLLKEGNEKIKNIASTYINEMGNIALVFNDYKNRFNTKTKILSDIDGFKKETHEVFKVLLNRLEKEDKELYPLILV</sequence>
<dbReference type="RefSeq" id="WP_106023916.1">
    <property type="nucleotide sequence ID" value="NZ_PVXN01000005.1"/>
</dbReference>
<proteinExistence type="predicted"/>
<comment type="caution">
    <text evidence="2">The sequence shown here is derived from an EMBL/GenBank/DDBJ whole genome shotgun (WGS) entry which is preliminary data.</text>
</comment>
<evidence type="ECO:0000259" key="1">
    <source>
        <dbReference type="Pfam" id="PF01814"/>
    </source>
</evidence>
<reference evidence="2 3" key="1">
    <citation type="submission" date="2018-03" db="EMBL/GenBank/DDBJ databases">
        <title>Genome sequence of Clostridium thermopalmarium DSM 5974.</title>
        <authorList>
            <person name="Poehlein A."/>
            <person name="Daniel R."/>
        </authorList>
    </citation>
    <scope>NUCLEOTIDE SEQUENCE [LARGE SCALE GENOMIC DNA]</scope>
    <source>
        <strain evidence="2 3">DSM 5974</strain>
    </source>
</reference>
<dbReference type="OrthoDB" id="360658at2"/>
<evidence type="ECO:0000313" key="3">
    <source>
        <dbReference type="Proteomes" id="UP000239614"/>
    </source>
</evidence>
<evidence type="ECO:0000313" key="2">
    <source>
        <dbReference type="EMBL" id="PRR76546.1"/>
    </source>
</evidence>
<name>A0A2T0AZC0_9CLOT</name>
<dbReference type="EMBL" id="PVXN01000005">
    <property type="protein sequence ID" value="PRR76546.1"/>
    <property type="molecule type" value="Genomic_DNA"/>
</dbReference>
<keyword evidence="3" id="KW-1185">Reference proteome</keyword>
<accession>A0A2T0AZC0</accession>
<dbReference type="AlphaFoldDB" id="A0A2T0AZC0"/>